<dbReference type="STRING" id="400727.A0A2T7NHV5"/>
<dbReference type="PANTHER" id="PTHR16306:SF0">
    <property type="entry name" value="TRANSLIN-ASSOCIATED FACTOR X-INTERACTING PROTEIN 1"/>
    <property type="match status" value="1"/>
</dbReference>
<evidence type="ECO:0000313" key="5">
    <source>
        <dbReference type="Proteomes" id="UP000245119"/>
    </source>
</evidence>
<dbReference type="OrthoDB" id="261426at2759"/>
<comment type="caution">
    <text evidence="4">The sequence shown here is derived from an EMBL/GenBank/DDBJ whole genome shotgun (WGS) entry which is preliminary data.</text>
</comment>
<accession>A0A2T7NHV5</accession>
<name>A0A2T7NHV5_POMCA</name>
<dbReference type="Pfam" id="PF15739">
    <property type="entry name" value="TSNAXIP1_N"/>
    <property type="match status" value="1"/>
</dbReference>
<feature type="coiled-coil region" evidence="2">
    <location>
        <begin position="197"/>
        <end position="245"/>
    </location>
</feature>
<keyword evidence="1 2" id="KW-0175">Coiled coil</keyword>
<reference evidence="4 5" key="1">
    <citation type="submission" date="2018-04" db="EMBL/GenBank/DDBJ databases">
        <title>The genome of golden apple snail Pomacea canaliculata provides insight into stress tolerance and invasive adaptation.</title>
        <authorList>
            <person name="Liu C."/>
            <person name="Liu B."/>
            <person name="Ren Y."/>
            <person name="Zhang Y."/>
            <person name="Wang H."/>
            <person name="Li S."/>
            <person name="Jiang F."/>
            <person name="Yin L."/>
            <person name="Zhang G."/>
            <person name="Qian W."/>
            <person name="Fan W."/>
        </authorList>
    </citation>
    <scope>NUCLEOTIDE SEQUENCE [LARGE SCALE GENOMIC DNA]</scope>
    <source>
        <strain evidence="4">SZHN2017</strain>
        <tissue evidence="4">Muscle</tissue>
    </source>
</reference>
<feature type="domain" description="Translin-associated factor X-interacting protein 1 N-terminal" evidence="3">
    <location>
        <begin position="111"/>
        <end position="218"/>
    </location>
</feature>
<dbReference type="OMA" id="EWGYNLH"/>
<proteinExistence type="predicted"/>
<dbReference type="Proteomes" id="UP000245119">
    <property type="component" value="Linkage Group LG12"/>
</dbReference>
<evidence type="ECO:0000259" key="3">
    <source>
        <dbReference type="Pfam" id="PF15739"/>
    </source>
</evidence>
<dbReference type="InterPro" id="IPR032755">
    <property type="entry name" value="TSNAXIP1_N"/>
</dbReference>
<dbReference type="AlphaFoldDB" id="A0A2T7NHV5"/>
<protein>
    <recommendedName>
        <fullName evidence="3">Translin-associated factor X-interacting protein 1 N-terminal domain-containing protein</fullName>
    </recommendedName>
</protein>
<sequence length="721" mass="82890">MADERLAVARLPPLSGVHAPASPREQNDGLVNDHSYQLGNRHHYLPNPKVLRPMVDTRSGELDTWPAHASGLILSSAAAMLSKDKSFIVARERESGMAPLIPKPRFLQQLENFLKKELVVLGVTEVTPSDLRLQAHREVFEYLIEDFKTYRPLLSAIKNEYEMMLAFQRQQIRQLEPLKQMLVTVSEQCDQKILNMREEERQEVIDLKAENRDLRVQISVMLDEQKDLQEQVARLQEKLHEEYLKYRDECDARKLLISDINELRYQQEDYLASKQPTSDNGEEKAEDPVLLKVALRKARENEKTASVRLNQIIADYGNVIPLRDFEALEKNYKVIAEKFETVSSEFKKIQAEYEALLDVQKQLTSQRDQFYLELETMKRSATPRPDWDKCADFIQGGMVRWKEISEGKSSNELVNLLLQEVGTGETVGGGGAEFFDGQGTGPSIPKYLQYEGPVRNRRLGKRDAALIIRDIWREKSAADAEVKTDGTRENLGEFLHRYLKNRFSLDQLVVEWGYNLYDACQRYAHDENIGLFWRILNEEADEEIYHQQLYFIHTLLTKLTKADMQHGNIGNLSYGLFLSTLQNALPGIDEEALAIIMKAVDTDGDDKETQEVDYKSFFTEDDEGKTGPFLTEVKKWMEAQKAAYIKEIKEALQDTSSVTIEDFKRSLSLVDPEIDSQRMDAFVRWGFKVTGDKVEDAEPVELSKLLERLHHGNITQTGKMQ</sequence>
<organism evidence="4 5">
    <name type="scientific">Pomacea canaliculata</name>
    <name type="common">Golden apple snail</name>
    <dbReference type="NCBI Taxonomy" id="400727"/>
    <lineage>
        <taxon>Eukaryota</taxon>
        <taxon>Metazoa</taxon>
        <taxon>Spiralia</taxon>
        <taxon>Lophotrochozoa</taxon>
        <taxon>Mollusca</taxon>
        <taxon>Gastropoda</taxon>
        <taxon>Caenogastropoda</taxon>
        <taxon>Architaenioglossa</taxon>
        <taxon>Ampullarioidea</taxon>
        <taxon>Ampullariidae</taxon>
        <taxon>Pomacea</taxon>
    </lineage>
</organism>
<dbReference type="EMBL" id="PZQS01000012">
    <property type="protein sequence ID" value="PVD20736.1"/>
    <property type="molecule type" value="Genomic_DNA"/>
</dbReference>
<keyword evidence="5" id="KW-1185">Reference proteome</keyword>
<gene>
    <name evidence="4" type="ORF">C0Q70_18897</name>
</gene>
<dbReference type="PANTHER" id="PTHR16306">
    <property type="entry name" value="TRANSLIN-ASSOCIATED FACTOR X-INTERACTING PROTEIN 1"/>
    <property type="match status" value="1"/>
</dbReference>
<evidence type="ECO:0000256" key="2">
    <source>
        <dbReference type="SAM" id="Coils"/>
    </source>
</evidence>
<dbReference type="GO" id="GO:0005737">
    <property type="term" value="C:cytoplasm"/>
    <property type="evidence" value="ECO:0007669"/>
    <property type="project" value="TreeGrafter"/>
</dbReference>
<evidence type="ECO:0000256" key="1">
    <source>
        <dbReference type="ARBA" id="ARBA00023054"/>
    </source>
</evidence>
<evidence type="ECO:0000313" key="4">
    <source>
        <dbReference type="EMBL" id="PVD20736.1"/>
    </source>
</evidence>